<sequence length="264" mass="29271">MNAVTGKPVPAHDPSFETAEQRQARVDLAAAQRLAVIQEMSEGIYNHFTLAVPGHDDRFYVSPLGLHWSEIKAGDLLTVDYDGRLLDGKGPLQRSAFCIHAPIHRRKPQHAALFHTHMPYTSALTRLQDQRLLPIGHTEAQLIAEIAYDDDYTGLARDPAEGERLADILGDKTILIMAHHGVLVAGRTVSEAYDRLYTLERAARVQIFAQWTGKPLRELPAEMVAHVHATITGTPLAPGVPSGHELHFGALKRLLDRQNPGYRE</sequence>
<organism evidence="4 5">
    <name type="scientific">Azospirillum palustre</name>
    <dbReference type="NCBI Taxonomy" id="2044885"/>
    <lineage>
        <taxon>Bacteria</taxon>
        <taxon>Pseudomonadati</taxon>
        <taxon>Pseudomonadota</taxon>
        <taxon>Alphaproteobacteria</taxon>
        <taxon>Rhodospirillales</taxon>
        <taxon>Azospirillaceae</taxon>
        <taxon>Azospirillum</taxon>
    </lineage>
</organism>
<feature type="region of interest" description="Disordered" evidence="2">
    <location>
        <begin position="1"/>
        <end position="20"/>
    </location>
</feature>
<dbReference type="InterPro" id="IPR051017">
    <property type="entry name" value="Aldolase-II_Adducin_sf"/>
</dbReference>
<dbReference type="Pfam" id="PF00596">
    <property type="entry name" value="Aldolase_II"/>
    <property type="match status" value="1"/>
</dbReference>
<dbReference type="GO" id="GO:0051015">
    <property type="term" value="F:actin filament binding"/>
    <property type="evidence" value="ECO:0007669"/>
    <property type="project" value="TreeGrafter"/>
</dbReference>
<comment type="caution">
    <text evidence="4">The sequence shown here is derived from an EMBL/GenBank/DDBJ whole genome shotgun (WGS) entry which is preliminary data.</text>
</comment>
<dbReference type="GO" id="GO:0005856">
    <property type="term" value="C:cytoskeleton"/>
    <property type="evidence" value="ECO:0007669"/>
    <property type="project" value="TreeGrafter"/>
</dbReference>
<dbReference type="GO" id="GO:0008168">
    <property type="term" value="F:methyltransferase activity"/>
    <property type="evidence" value="ECO:0007669"/>
    <property type="project" value="UniProtKB-KW"/>
</dbReference>
<evidence type="ECO:0000259" key="3">
    <source>
        <dbReference type="SMART" id="SM01007"/>
    </source>
</evidence>
<dbReference type="EMBL" id="PDKW01000038">
    <property type="protein sequence ID" value="PGH58626.1"/>
    <property type="molecule type" value="Genomic_DNA"/>
</dbReference>
<dbReference type="InterPro" id="IPR036409">
    <property type="entry name" value="Aldolase_II/adducin_N_sf"/>
</dbReference>
<evidence type="ECO:0000313" key="5">
    <source>
        <dbReference type="Proteomes" id="UP000225379"/>
    </source>
</evidence>
<dbReference type="Gene3D" id="3.40.225.10">
    <property type="entry name" value="Class II aldolase/adducin N-terminal domain"/>
    <property type="match status" value="1"/>
</dbReference>
<keyword evidence="5" id="KW-1185">Reference proteome</keyword>
<evidence type="ECO:0000313" key="4">
    <source>
        <dbReference type="EMBL" id="PGH58626.1"/>
    </source>
</evidence>
<dbReference type="OrthoDB" id="5291399at2"/>
<evidence type="ECO:0000256" key="1">
    <source>
        <dbReference type="ARBA" id="ARBA00037961"/>
    </source>
</evidence>
<dbReference type="AlphaFoldDB" id="A0A2B8BIL7"/>
<accession>A0A2B8BIL7</accession>
<protein>
    <submittedName>
        <fullName evidence="4">rRNA adenine methyltransferase</fullName>
    </submittedName>
</protein>
<comment type="similarity">
    <text evidence="1">Belongs to the aldolase class II family.</text>
</comment>
<dbReference type="Proteomes" id="UP000225379">
    <property type="component" value="Unassembled WGS sequence"/>
</dbReference>
<dbReference type="InterPro" id="IPR001303">
    <property type="entry name" value="Aldolase_II/adducin_N"/>
</dbReference>
<dbReference type="SUPFAM" id="SSF53639">
    <property type="entry name" value="AraD/HMP-PK domain-like"/>
    <property type="match status" value="1"/>
</dbReference>
<dbReference type="PANTHER" id="PTHR10672">
    <property type="entry name" value="ADDUCIN"/>
    <property type="match status" value="1"/>
</dbReference>
<reference evidence="5" key="1">
    <citation type="submission" date="2017-10" db="EMBL/GenBank/DDBJ databases">
        <authorList>
            <person name="Kravchenko I.K."/>
            <person name="Grouzdev D.S."/>
        </authorList>
    </citation>
    <scope>NUCLEOTIDE SEQUENCE [LARGE SCALE GENOMIC DNA]</scope>
    <source>
        <strain evidence="5">B2</strain>
    </source>
</reference>
<evidence type="ECO:0000256" key="2">
    <source>
        <dbReference type="SAM" id="MobiDB-lite"/>
    </source>
</evidence>
<keyword evidence="4" id="KW-0808">Transferase</keyword>
<keyword evidence="4" id="KW-0489">Methyltransferase</keyword>
<dbReference type="PANTHER" id="PTHR10672:SF3">
    <property type="entry name" value="PROTEIN HU-LI TAI SHAO"/>
    <property type="match status" value="1"/>
</dbReference>
<gene>
    <name evidence="4" type="ORF">CRT60_05670</name>
</gene>
<dbReference type="RefSeq" id="WP_098735453.1">
    <property type="nucleotide sequence ID" value="NZ_PDKW01000038.1"/>
</dbReference>
<feature type="domain" description="Class II aldolase/adducin N-terminal" evidence="3">
    <location>
        <begin position="26"/>
        <end position="207"/>
    </location>
</feature>
<dbReference type="SMART" id="SM01007">
    <property type="entry name" value="Aldolase_II"/>
    <property type="match status" value="1"/>
</dbReference>
<name>A0A2B8BIL7_9PROT</name>
<proteinExistence type="inferred from homology"/>
<dbReference type="GO" id="GO:0032259">
    <property type="term" value="P:methylation"/>
    <property type="evidence" value="ECO:0007669"/>
    <property type="project" value="UniProtKB-KW"/>
</dbReference>